<keyword evidence="4" id="KW-1185">Reference proteome</keyword>
<proteinExistence type="predicted"/>
<dbReference type="EMBL" id="JABEBT010000042">
    <property type="protein sequence ID" value="KAF7635461.1"/>
    <property type="molecule type" value="Genomic_DNA"/>
</dbReference>
<dbReference type="OrthoDB" id="5908956at2759"/>
<reference evidence="3" key="1">
    <citation type="journal article" date="2020" name="Ecol. Evol.">
        <title>Genome structure and content of the rice root-knot nematode (Meloidogyne graminicola).</title>
        <authorList>
            <person name="Phan N.T."/>
            <person name="Danchin E.G.J."/>
            <person name="Klopp C."/>
            <person name="Perfus-Barbeoch L."/>
            <person name="Kozlowski D.K."/>
            <person name="Koutsovoulos G.D."/>
            <person name="Lopez-Roques C."/>
            <person name="Bouchez O."/>
            <person name="Zahm M."/>
            <person name="Besnard G."/>
            <person name="Bellafiore S."/>
        </authorList>
    </citation>
    <scope>NUCLEOTIDE SEQUENCE</scope>
    <source>
        <strain evidence="3">VN-18</strain>
    </source>
</reference>
<comment type="caution">
    <text evidence="3">The sequence shown here is derived from an EMBL/GenBank/DDBJ whole genome shotgun (WGS) entry which is preliminary data.</text>
</comment>
<feature type="region of interest" description="Disordered" evidence="1">
    <location>
        <begin position="488"/>
        <end position="527"/>
    </location>
</feature>
<keyword evidence="2" id="KW-0812">Transmembrane</keyword>
<evidence type="ECO:0000313" key="4">
    <source>
        <dbReference type="Proteomes" id="UP000605970"/>
    </source>
</evidence>
<evidence type="ECO:0000313" key="3">
    <source>
        <dbReference type="EMBL" id="KAF7635461.1"/>
    </source>
</evidence>
<feature type="compositionally biased region" description="Polar residues" evidence="1">
    <location>
        <begin position="714"/>
        <end position="739"/>
    </location>
</feature>
<accession>A0A8S9ZQD5</accession>
<feature type="compositionally biased region" description="Basic residues" evidence="1">
    <location>
        <begin position="508"/>
        <end position="527"/>
    </location>
</feature>
<sequence>MINIVILGHFAALKQLPHAYILYYGRKGMDSLENKINKFKNNNILQKIMWLLLFLFIFINLFYNNTATSLSVLVKISWREYGMDKDYYKHLDNKLTNRFNLILTRNGIQMNGLTNVYDLFEFKQEEEEQNVLENVYKLQVFIADLNLNIGTINNIENNSIIYLFANYDNSKFIKITNNEEYFGQMVNLIKHPVRVLQFVWKNPIEMGKHFNVKIECKEESDFSIKLNRVHNENKIEYKSKYVKSIICPNDEYSVKLFNENPTSQEINKPRMFHDGLHYVFIKMEKNKEIWKCDFTSCNVKIWTDLKGNVLNKTSKFNHRHIMSYKEEILKCDPAIHTNDKLNVYEIDFNNPITQPTCKLIKSEQRIIGQFLFILDNYLAVMDQNMEENFIYEKGTDIIGDWMLEGPKDVYNRNNFGQQIIETIVPIDVGIVNQVEDSHSLGNQENTNQQLEDLTENQDYINEVLPLNEEQEDINNINNLFQNQLNISTQQQEEEDTNTIQGKTNQNKKMNKEKNIKKRKRKNKTKKSVKIAKIYNNSSENRNNLPLQTENLNENQEIPQQVQEDLSRNQENLPTLQEDLNEIQNNTNQNNEIIIKRNNKRRKTTTMVLRISNERKRQLLLEEFKTTDFATVAIRNIKKNHNIHINLLYAQKFFKKLRKKLTKDEEKERYKYIKRNNKAFVDENKKHLFEEFKAKKNAAQATFLIRWQLNVNDQGGENNPIQEDQIPQHSTGQNNDTGLLTAQAGPSERNYDMNEFSDLEDITPIYKFVYGPSQTTASINSETTVSE</sequence>
<protein>
    <submittedName>
        <fullName evidence="3">Uncharacterized protein</fullName>
    </submittedName>
</protein>
<keyword evidence="2" id="KW-1133">Transmembrane helix</keyword>
<feature type="region of interest" description="Disordered" evidence="1">
    <location>
        <begin position="714"/>
        <end position="751"/>
    </location>
</feature>
<organism evidence="3 4">
    <name type="scientific">Meloidogyne graminicola</name>
    <dbReference type="NCBI Taxonomy" id="189291"/>
    <lineage>
        <taxon>Eukaryota</taxon>
        <taxon>Metazoa</taxon>
        <taxon>Ecdysozoa</taxon>
        <taxon>Nematoda</taxon>
        <taxon>Chromadorea</taxon>
        <taxon>Rhabditida</taxon>
        <taxon>Tylenchina</taxon>
        <taxon>Tylenchomorpha</taxon>
        <taxon>Tylenchoidea</taxon>
        <taxon>Meloidogynidae</taxon>
        <taxon>Meloidogyninae</taxon>
        <taxon>Meloidogyne</taxon>
    </lineage>
</organism>
<name>A0A8S9ZQD5_9BILA</name>
<feature type="transmembrane region" description="Helical" evidence="2">
    <location>
        <begin position="44"/>
        <end position="63"/>
    </location>
</feature>
<evidence type="ECO:0000256" key="1">
    <source>
        <dbReference type="SAM" id="MobiDB-lite"/>
    </source>
</evidence>
<dbReference type="AlphaFoldDB" id="A0A8S9ZQD5"/>
<keyword evidence="2" id="KW-0472">Membrane</keyword>
<dbReference type="Proteomes" id="UP000605970">
    <property type="component" value="Unassembled WGS sequence"/>
</dbReference>
<evidence type="ECO:0000256" key="2">
    <source>
        <dbReference type="SAM" id="Phobius"/>
    </source>
</evidence>
<gene>
    <name evidence="3" type="ORF">Mgra_00005137</name>
</gene>